<keyword evidence="1" id="KW-0812">Transmembrane</keyword>
<sequence length="361" mass="38524">MTLRKFVPLFVIVCVLLVLGAILFIPALAGAQTVPGGIVPCQGPECQLCYVTKLVDNVLKFLVAAVAVIGALMFSVAGIIWMANTGNEKRVTLAKQIFSAVFIGLILVLGAWLLIDSLLKVLTNNTADLGKPWGGIECVARADRPGSTIPEGVSVKIFCTTTTDSTGGSAKTCFGTAAECEKFRSQGFGNAGACSVTQSAIAVKNTQVPTTIATGNCSYDNMANTFGAQHASKMSCYCMRESAGDFQIESKVDKLASGDAFSVGAFQINLTQHLIYCPNQPPVDCRTAFKLDNPGQVYVPIMKRSYPGTAGWGYTIVDRNKYNTCVALAKNTACNLNTAKRLVQNPKIVYQPWRQKGTCGD</sequence>
<evidence type="ECO:0000313" key="3">
    <source>
        <dbReference type="Proteomes" id="UP000228809"/>
    </source>
</evidence>
<dbReference type="Proteomes" id="UP000228809">
    <property type="component" value="Unassembled WGS sequence"/>
</dbReference>
<name>A0A2M6WFC8_9BACT</name>
<keyword evidence="1" id="KW-0472">Membrane</keyword>
<feature type="transmembrane region" description="Helical" evidence="1">
    <location>
        <begin position="61"/>
        <end position="84"/>
    </location>
</feature>
<feature type="transmembrane region" description="Helical" evidence="1">
    <location>
        <begin position="96"/>
        <end position="115"/>
    </location>
</feature>
<comment type="caution">
    <text evidence="2">The sequence shown here is derived from an EMBL/GenBank/DDBJ whole genome shotgun (WGS) entry which is preliminary data.</text>
</comment>
<proteinExistence type="predicted"/>
<gene>
    <name evidence="2" type="ORF">COU17_00660</name>
</gene>
<dbReference type="EMBL" id="PFBJ01000003">
    <property type="protein sequence ID" value="PIT91483.1"/>
    <property type="molecule type" value="Genomic_DNA"/>
</dbReference>
<evidence type="ECO:0000313" key="2">
    <source>
        <dbReference type="EMBL" id="PIT91483.1"/>
    </source>
</evidence>
<evidence type="ECO:0008006" key="4">
    <source>
        <dbReference type="Google" id="ProtNLM"/>
    </source>
</evidence>
<reference evidence="3" key="1">
    <citation type="submission" date="2017-09" db="EMBL/GenBank/DDBJ databases">
        <title>Depth-based differentiation of microbial function through sediment-hosted aquifers and enrichment of novel symbionts in the deep terrestrial subsurface.</title>
        <authorList>
            <person name="Probst A.J."/>
            <person name="Ladd B."/>
            <person name="Jarett J.K."/>
            <person name="Geller-Mcgrath D.E."/>
            <person name="Sieber C.M.K."/>
            <person name="Emerson J.B."/>
            <person name="Anantharaman K."/>
            <person name="Thomas B.C."/>
            <person name="Malmstrom R."/>
            <person name="Stieglmeier M."/>
            <person name="Klingl A."/>
            <person name="Woyke T."/>
            <person name="Ryan C.M."/>
            <person name="Banfield J.F."/>
        </authorList>
    </citation>
    <scope>NUCLEOTIDE SEQUENCE [LARGE SCALE GENOMIC DNA]</scope>
</reference>
<organism evidence="2 3">
    <name type="scientific">Candidatus Kaiserbacteria bacterium CG10_big_fil_rev_8_21_14_0_10_49_17</name>
    <dbReference type="NCBI Taxonomy" id="1974609"/>
    <lineage>
        <taxon>Bacteria</taxon>
        <taxon>Candidatus Kaiseribacteriota</taxon>
    </lineage>
</organism>
<protein>
    <recommendedName>
        <fullName evidence="4">Transglycosylase SLT domain-containing protein</fullName>
    </recommendedName>
</protein>
<evidence type="ECO:0000256" key="1">
    <source>
        <dbReference type="SAM" id="Phobius"/>
    </source>
</evidence>
<accession>A0A2M6WFC8</accession>
<keyword evidence="1" id="KW-1133">Transmembrane helix</keyword>
<dbReference type="AlphaFoldDB" id="A0A2M6WFC8"/>